<dbReference type="CDD" id="cd03801">
    <property type="entry name" value="GT4_PimA-like"/>
    <property type="match status" value="1"/>
</dbReference>
<dbReference type="Proteomes" id="UP001139451">
    <property type="component" value="Unassembled WGS sequence"/>
</dbReference>
<dbReference type="SUPFAM" id="SSF53756">
    <property type="entry name" value="UDP-Glycosyltransferase/glycogen phosphorylase"/>
    <property type="match status" value="1"/>
</dbReference>
<name>A0A9X2HMS2_9SPHN</name>
<comment type="caution">
    <text evidence="1">The sequence shown here is derived from an EMBL/GenBank/DDBJ whole genome shotgun (WGS) entry which is preliminary data.</text>
</comment>
<dbReference type="NCBIfam" id="TIGR03087">
    <property type="entry name" value="stp1"/>
    <property type="match status" value="1"/>
</dbReference>
<organism evidence="1 2">
    <name type="scientific">Sphingomonas tagetis</name>
    <dbReference type="NCBI Taxonomy" id="2949092"/>
    <lineage>
        <taxon>Bacteria</taxon>
        <taxon>Pseudomonadati</taxon>
        <taxon>Pseudomonadota</taxon>
        <taxon>Alphaproteobacteria</taxon>
        <taxon>Sphingomonadales</taxon>
        <taxon>Sphingomonadaceae</taxon>
        <taxon>Sphingomonas</taxon>
    </lineage>
</organism>
<dbReference type="PANTHER" id="PTHR45947">
    <property type="entry name" value="SULFOQUINOVOSYL TRANSFERASE SQD2"/>
    <property type="match status" value="1"/>
</dbReference>
<dbReference type="InterPro" id="IPR050194">
    <property type="entry name" value="Glycosyltransferase_grp1"/>
</dbReference>
<proteinExistence type="predicted"/>
<dbReference type="PANTHER" id="PTHR45947:SF3">
    <property type="entry name" value="SULFOQUINOVOSYL TRANSFERASE SQD2"/>
    <property type="match status" value="1"/>
</dbReference>
<evidence type="ECO:0000313" key="1">
    <source>
        <dbReference type="EMBL" id="MCP3730188.1"/>
    </source>
</evidence>
<dbReference type="RefSeq" id="WP_254292301.1">
    <property type="nucleotide sequence ID" value="NZ_JAMLDX010000004.1"/>
</dbReference>
<keyword evidence="2" id="KW-1185">Reference proteome</keyword>
<dbReference type="EMBL" id="JAMLDX010000004">
    <property type="protein sequence ID" value="MCP3730188.1"/>
    <property type="molecule type" value="Genomic_DNA"/>
</dbReference>
<dbReference type="InterPro" id="IPR017521">
    <property type="entry name" value="Sugar_tfrase_PEP-CTERM_Stp1"/>
</dbReference>
<gene>
    <name evidence="1" type="ORF">M9978_07070</name>
</gene>
<evidence type="ECO:0000313" key="2">
    <source>
        <dbReference type="Proteomes" id="UP001139451"/>
    </source>
</evidence>
<dbReference type="AlphaFoldDB" id="A0A9X2HMS2"/>
<accession>A0A9X2HMS2</accession>
<reference evidence="1" key="1">
    <citation type="submission" date="2022-05" db="EMBL/GenBank/DDBJ databases">
        <title>Sphingomonas sp. strain MG17 Genome sequencing and assembly.</title>
        <authorList>
            <person name="Kim I."/>
        </authorList>
    </citation>
    <scope>NUCLEOTIDE SEQUENCE</scope>
    <source>
        <strain evidence="1">MG17</strain>
    </source>
</reference>
<dbReference type="Gene3D" id="3.40.50.2000">
    <property type="entry name" value="Glycogen Phosphorylase B"/>
    <property type="match status" value="2"/>
</dbReference>
<sequence length="401" mass="42771">MGDILFLAHRVPFPPDRGDKIRAFNVLKHLSTNQRVHVVAFADDLADLKRANELKLGETRIVWRGKSQAVAGVQALLTGKPLSLTAFDSKEVRETVAGLLARYPIDTIYVFSSQMAQYVPENAAQKVVMDFVDMDSAKFKSYGATTGGVTGWMMRREAKLLGQYETAVAARADASLLVSDEEAALFRERTGAERVHAVGNGIDTASFDPAAPFEHMPAGDGPSVVFTGQMDYRPNIEGVTWFVEAVLPLVRARYPQATFAIVGRKPSAAVQALAAHPGVVVTGEVADVRPWLAAASVVVAPLKLARGVQNKVLEAMAMARPVVVSRAAATGIDHGGTIAVGETADEVAEAVAGLLADPMRATALGQAARQRVIDHYGWDAKLAVLDRIMGLGAPSAPRRAA</sequence>
<protein>
    <submittedName>
        <fullName evidence="1">TIGR03087 family PEP-CTERM/XrtA system glycosyltransferase</fullName>
    </submittedName>
</protein>
<dbReference type="Pfam" id="PF13692">
    <property type="entry name" value="Glyco_trans_1_4"/>
    <property type="match status" value="1"/>
</dbReference>
<dbReference type="GO" id="GO:0016757">
    <property type="term" value="F:glycosyltransferase activity"/>
    <property type="evidence" value="ECO:0007669"/>
    <property type="project" value="TreeGrafter"/>
</dbReference>